<dbReference type="Gene3D" id="3.40.50.20">
    <property type="match status" value="1"/>
</dbReference>
<dbReference type="InterPro" id="IPR013651">
    <property type="entry name" value="ATP-grasp_RimK-type"/>
</dbReference>
<keyword evidence="1" id="KW-0479">Metal-binding</keyword>
<organism evidence="7 8">
    <name type="scientific">Thiocapsa rosea</name>
    <dbReference type="NCBI Taxonomy" id="69360"/>
    <lineage>
        <taxon>Bacteria</taxon>
        <taxon>Pseudomonadati</taxon>
        <taxon>Pseudomonadota</taxon>
        <taxon>Gammaproteobacteria</taxon>
        <taxon>Chromatiales</taxon>
        <taxon>Chromatiaceae</taxon>
        <taxon>Thiocapsa</taxon>
    </lineage>
</organism>
<dbReference type="AlphaFoldDB" id="A0A495VEU0"/>
<dbReference type="PROSITE" id="PS50975">
    <property type="entry name" value="ATP_GRASP"/>
    <property type="match status" value="1"/>
</dbReference>
<dbReference type="GO" id="GO:0005737">
    <property type="term" value="C:cytoplasm"/>
    <property type="evidence" value="ECO:0007669"/>
    <property type="project" value="TreeGrafter"/>
</dbReference>
<comment type="caution">
    <text evidence="7">The sequence shown here is derived from an EMBL/GenBank/DDBJ whole genome shotgun (WGS) entry which is preliminary data.</text>
</comment>
<dbReference type="Gene3D" id="3.30.470.20">
    <property type="entry name" value="ATP-grasp fold, B domain"/>
    <property type="match status" value="1"/>
</dbReference>
<dbReference type="PANTHER" id="PTHR21621:SF0">
    <property type="entry name" value="BETA-CITRYLGLUTAMATE SYNTHASE B-RELATED"/>
    <property type="match status" value="1"/>
</dbReference>
<dbReference type="Proteomes" id="UP000274556">
    <property type="component" value="Unassembled WGS sequence"/>
</dbReference>
<dbReference type="RefSeq" id="WP_120799131.1">
    <property type="nucleotide sequence ID" value="NZ_RBXL01000001.1"/>
</dbReference>
<dbReference type="InterPro" id="IPR011761">
    <property type="entry name" value="ATP-grasp"/>
</dbReference>
<dbReference type="PANTHER" id="PTHR21621">
    <property type="entry name" value="RIBOSOMAL PROTEIN S6 MODIFICATION PROTEIN"/>
    <property type="match status" value="1"/>
</dbReference>
<dbReference type="GO" id="GO:0046872">
    <property type="term" value="F:metal ion binding"/>
    <property type="evidence" value="ECO:0007669"/>
    <property type="project" value="UniProtKB-KW"/>
</dbReference>
<accession>A0A495VEU0</accession>
<name>A0A495VEU0_9GAMM</name>
<gene>
    <name evidence="7" type="ORF">BDD21_4668</name>
</gene>
<dbReference type="InterPro" id="IPR004666">
    <property type="entry name" value="Rp_bS6_RimK/Lys_biosynth_LsyX"/>
</dbReference>
<dbReference type="NCBIfam" id="TIGR00768">
    <property type="entry name" value="rimK_fam"/>
    <property type="match status" value="1"/>
</dbReference>
<protein>
    <submittedName>
        <fullName evidence="7">SSU ribosomal protein S6P modification protein</fullName>
    </submittedName>
</protein>
<evidence type="ECO:0000256" key="5">
    <source>
        <dbReference type="PROSITE-ProRule" id="PRU00409"/>
    </source>
</evidence>
<keyword evidence="2 5" id="KW-0547">Nucleotide-binding</keyword>
<dbReference type="GO" id="GO:0005524">
    <property type="term" value="F:ATP binding"/>
    <property type="evidence" value="ECO:0007669"/>
    <property type="project" value="UniProtKB-UniRule"/>
</dbReference>
<sequence length="321" mass="34762">MSALRLPHRDVVHCPLDDARIAVFTDDPGWHGERLRRAFAGRGREVGFVSLQRCHFDLAEGTCAVRLPGFETLPAAAFVRGIPGGTLEEVVFYLDILHALRHLGVRVYNDARAIERSVDKGMTSFLLSAAGIPTPPAWVIRDPAEARRLIARESGAGHELVLKPLFGSQGEGLMRLGGGSATLPDPPACNGVYYLQRYIPTGTAQSHDWRVFVIGGRAVTAMCRMAQGWITNVAQGATCHPAVLDPELKDLAEAAAETLELDYAGVDILRDPDGRARVIEVNGIPAWKGLQQVCGMEIAEALVADVMRRVKECAPLMEIAG</sequence>
<dbReference type="EMBL" id="RBXL01000001">
    <property type="protein sequence ID" value="RKT47113.1"/>
    <property type="molecule type" value="Genomic_DNA"/>
</dbReference>
<keyword evidence="3 5" id="KW-0067">ATP-binding</keyword>
<dbReference type="Pfam" id="PF08443">
    <property type="entry name" value="RimK"/>
    <property type="match status" value="1"/>
</dbReference>
<evidence type="ECO:0000256" key="2">
    <source>
        <dbReference type="ARBA" id="ARBA00022741"/>
    </source>
</evidence>
<evidence type="ECO:0000259" key="6">
    <source>
        <dbReference type="PROSITE" id="PS50975"/>
    </source>
</evidence>
<proteinExistence type="predicted"/>
<keyword evidence="8" id="KW-1185">Reference proteome</keyword>
<feature type="domain" description="ATP-grasp" evidence="6">
    <location>
        <begin position="124"/>
        <end position="307"/>
    </location>
</feature>
<dbReference type="GO" id="GO:0016879">
    <property type="term" value="F:ligase activity, forming carbon-nitrogen bonds"/>
    <property type="evidence" value="ECO:0007669"/>
    <property type="project" value="TreeGrafter"/>
</dbReference>
<evidence type="ECO:0000313" key="8">
    <source>
        <dbReference type="Proteomes" id="UP000274556"/>
    </source>
</evidence>
<keyword evidence="4" id="KW-0464">Manganese</keyword>
<reference evidence="7 8" key="1">
    <citation type="submission" date="2018-10" db="EMBL/GenBank/DDBJ databases">
        <title>Genomic Encyclopedia of Archaeal and Bacterial Type Strains, Phase II (KMG-II): from individual species to whole genera.</title>
        <authorList>
            <person name="Goeker M."/>
        </authorList>
    </citation>
    <scope>NUCLEOTIDE SEQUENCE [LARGE SCALE GENOMIC DNA]</scope>
    <source>
        <strain evidence="7 8">DSM 235</strain>
    </source>
</reference>
<evidence type="ECO:0000256" key="1">
    <source>
        <dbReference type="ARBA" id="ARBA00022723"/>
    </source>
</evidence>
<dbReference type="SUPFAM" id="SSF56059">
    <property type="entry name" value="Glutathione synthetase ATP-binding domain-like"/>
    <property type="match status" value="1"/>
</dbReference>
<evidence type="ECO:0000256" key="3">
    <source>
        <dbReference type="ARBA" id="ARBA00022840"/>
    </source>
</evidence>
<dbReference type="OrthoDB" id="9786585at2"/>
<evidence type="ECO:0000256" key="4">
    <source>
        <dbReference type="ARBA" id="ARBA00023211"/>
    </source>
</evidence>
<evidence type="ECO:0000313" key="7">
    <source>
        <dbReference type="EMBL" id="RKT47113.1"/>
    </source>
</evidence>